<gene>
    <name evidence="2" type="ORF">H6P81_011113</name>
</gene>
<sequence length="278" mass="29866">MIHPRRGYGTGGEAVPADWVRKTNGHGNRGGSGFMEAATPPRRAFGGFGNHLGGHGIEFGSRPYPEEEMGASSPPLWRRSPPGSASPIHRGFSPNSRLQAITRGQQELMEMVENMPESSYELSLRDMVEAPKSTVNPLLQRGQPAAAAAAGGPSEKKKQGKKQIKRTKSDKKKDARSGYVGNGDFLLRMFMPASLKKSGSGKGRVSPVKSPEGEWWKKRSSAVGEAEKSGRTSRSGSTSSSSSSSTSRRHMSGALPGCWFFLHGHKGKPRKHKEGGLA</sequence>
<dbReference type="PANTHER" id="PTHR34193:SF1">
    <property type="entry name" value="EXPRESSED PROTEIN"/>
    <property type="match status" value="1"/>
</dbReference>
<feature type="region of interest" description="Disordered" evidence="1">
    <location>
        <begin position="1"/>
        <end position="22"/>
    </location>
</feature>
<evidence type="ECO:0000313" key="2">
    <source>
        <dbReference type="EMBL" id="KAG9451148.1"/>
    </source>
</evidence>
<evidence type="ECO:0000256" key="1">
    <source>
        <dbReference type="SAM" id="MobiDB-lite"/>
    </source>
</evidence>
<proteinExistence type="predicted"/>
<reference evidence="2 3" key="1">
    <citation type="submission" date="2021-07" db="EMBL/GenBank/DDBJ databases">
        <title>The Aristolochia fimbriata genome: insights into angiosperm evolution, floral development and chemical biosynthesis.</title>
        <authorList>
            <person name="Jiao Y."/>
        </authorList>
    </citation>
    <scope>NUCLEOTIDE SEQUENCE [LARGE SCALE GENOMIC DNA]</scope>
    <source>
        <strain evidence="2">IBCAS-2021</strain>
        <tissue evidence="2">Leaf</tissue>
    </source>
</reference>
<dbReference type="AlphaFoldDB" id="A0AAV7EQK9"/>
<feature type="region of interest" description="Disordered" evidence="1">
    <location>
        <begin position="62"/>
        <end position="96"/>
    </location>
</feature>
<dbReference type="PANTHER" id="PTHR34193">
    <property type="entry name" value="OS11G0199801 PROTEIN"/>
    <property type="match status" value="1"/>
</dbReference>
<evidence type="ECO:0000313" key="3">
    <source>
        <dbReference type="Proteomes" id="UP000825729"/>
    </source>
</evidence>
<organism evidence="2 3">
    <name type="scientific">Aristolochia fimbriata</name>
    <name type="common">White veined hardy Dutchman's pipe vine</name>
    <dbReference type="NCBI Taxonomy" id="158543"/>
    <lineage>
        <taxon>Eukaryota</taxon>
        <taxon>Viridiplantae</taxon>
        <taxon>Streptophyta</taxon>
        <taxon>Embryophyta</taxon>
        <taxon>Tracheophyta</taxon>
        <taxon>Spermatophyta</taxon>
        <taxon>Magnoliopsida</taxon>
        <taxon>Magnoliidae</taxon>
        <taxon>Piperales</taxon>
        <taxon>Aristolochiaceae</taxon>
        <taxon>Aristolochia</taxon>
    </lineage>
</organism>
<feature type="compositionally biased region" description="Basic residues" evidence="1">
    <location>
        <begin position="263"/>
        <end position="278"/>
    </location>
</feature>
<feature type="region of interest" description="Disordered" evidence="1">
    <location>
        <begin position="195"/>
        <end position="278"/>
    </location>
</feature>
<comment type="caution">
    <text evidence="2">The sequence shown here is derived from an EMBL/GenBank/DDBJ whole genome shotgun (WGS) entry which is preliminary data.</text>
</comment>
<dbReference type="Proteomes" id="UP000825729">
    <property type="component" value="Unassembled WGS sequence"/>
</dbReference>
<feature type="compositionally biased region" description="Basic residues" evidence="1">
    <location>
        <begin position="158"/>
        <end position="170"/>
    </location>
</feature>
<accession>A0AAV7EQK9</accession>
<feature type="compositionally biased region" description="Low complexity" evidence="1">
    <location>
        <begin position="232"/>
        <end position="246"/>
    </location>
</feature>
<dbReference type="EMBL" id="JAINDJ010000004">
    <property type="protein sequence ID" value="KAG9451148.1"/>
    <property type="molecule type" value="Genomic_DNA"/>
</dbReference>
<name>A0AAV7EQK9_ARIFI</name>
<protein>
    <submittedName>
        <fullName evidence="2">Uncharacterized protein</fullName>
    </submittedName>
</protein>
<keyword evidence="3" id="KW-1185">Reference proteome</keyword>
<feature type="region of interest" description="Disordered" evidence="1">
    <location>
        <begin position="132"/>
        <end position="180"/>
    </location>
</feature>